<dbReference type="InterPro" id="IPR013783">
    <property type="entry name" value="Ig-like_fold"/>
</dbReference>
<dbReference type="Pfam" id="PF00041">
    <property type="entry name" value="fn3"/>
    <property type="match status" value="3"/>
</dbReference>
<organism evidence="14 15">
    <name type="scientific">Cynoglossus semilaevis</name>
    <name type="common">Tongue sole</name>
    <dbReference type="NCBI Taxonomy" id="244447"/>
    <lineage>
        <taxon>Eukaryota</taxon>
        <taxon>Metazoa</taxon>
        <taxon>Chordata</taxon>
        <taxon>Craniata</taxon>
        <taxon>Vertebrata</taxon>
        <taxon>Euteleostomi</taxon>
        <taxon>Actinopterygii</taxon>
        <taxon>Neopterygii</taxon>
        <taxon>Teleostei</taxon>
        <taxon>Neoteleostei</taxon>
        <taxon>Acanthomorphata</taxon>
        <taxon>Carangaria</taxon>
        <taxon>Pleuronectiformes</taxon>
        <taxon>Pleuronectoidei</taxon>
        <taxon>Cynoglossidae</taxon>
        <taxon>Cynoglossinae</taxon>
        <taxon>Cynoglossus</taxon>
    </lineage>
</organism>
<evidence type="ECO:0000256" key="8">
    <source>
        <dbReference type="ARBA" id="ARBA00023319"/>
    </source>
</evidence>
<evidence type="ECO:0000256" key="10">
    <source>
        <dbReference type="SAM" id="Phobius"/>
    </source>
</evidence>
<evidence type="ECO:0000256" key="9">
    <source>
        <dbReference type="SAM" id="MobiDB-lite"/>
    </source>
</evidence>
<dbReference type="GO" id="GO:0005886">
    <property type="term" value="C:plasma membrane"/>
    <property type="evidence" value="ECO:0007669"/>
    <property type="project" value="UniProtKB-SubCell"/>
</dbReference>
<feature type="domain" description="Fibronectin type-III" evidence="13">
    <location>
        <begin position="584"/>
        <end position="680"/>
    </location>
</feature>
<evidence type="ECO:0000256" key="6">
    <source>
        <dbReference type="ARBA" id="ARBA00023157"/>
    </source>
</evidence>
<keyword evidence="4" id="KW-0677">Repeat</keyword>
<proteinExistence type="predicted"/>
<feature type="compositionally biased region" description="Low complexity" evidence="9">
    <location>
        <begin position="961"/>
        <end position="978"/>
    </location>
</feature>
<dbReference type="InterPro" id="IPR003961">
    <property type="entry name" value="FN3_dom"/>
</dbReference>
<feature type="chain" id="PRO_5018169703" evidence="11">
    <location>
        <begin position="36"/>
        <end position="1054"/>
    </location>
</feature>
<dbReference type="InterPro" id="IPR036116">
    <property type="entry name" value="FN3_sf"/>
</dbReference>
<feature type="domain" description="Fibronectin type-III" evidence="13">
    <location>
        <begin position="466"/>
        <end position="561"/>
    </location>
</feature>
<dbReference type="GO" id="GO:0098609">
    <property type="term" value="P:cell-cell adhesion"/>
    <property type="evidence" value="ECO:0007669"/>
    <property type="project" value="TreeGrafter"/>
</dbReference>
<dbReference type="SMART" id="SM00060">
    <property type="entry name" value="FN3"/>
    <property type="match status" value="3"/>
</dbReference>
<feature type="transmembrane region" description="Helical" evidence="10">
    <location>
        <begin position="814"/>
        <end position="838"/>
    </location>
</feature>
<keyword evidence="7" id="KW-0325">Glycoprotein</keyword>
<evidence type="ECO:0000313" key="14">
    <source>
        <dbReference type="Ensembl" id="ENSCSEP00000026210.1"/>
    </source>
</evidence>
<keyword evidence="10" id="KW-0812">Transmembrane</keyword>
<feature type="region of interest" description="Disordered" evidence="9">
    <location>
        <begin position="784"/>
        <end position="804"/>
    </location>
</feature>
<protein>
    <submittedName>
        <fullName evidence="14">BOC cell adhesion associated, oncogene regulated</fullName>
    </submittedName>
</protein>
<dbReference type="PANTHER" id="PTHR44170:SF3">
    <property type="entry name" value="BROTHER OF CDO"/>
    <property type="match status" value="1"/>
</dbReference>
<dbReference type="CDD" id="cd00063">
    <property type="entry name" value="FN3"/>
    <property type="match status" value="3"/>
</dbReference>
<keyword evidence="3 11" id="KW-0732">Signal</keyword>
<dbReference type="Gene3D" id="2.60.40.10">
    <property type="entry name" value="Immunoglobulins"/>
    <property type="match status" value="7"/>
</dbReference>
<dbReference type="FunFam" id="2.60.40.10:FF:000273">
    <property type="entry name" value="contactin-3 isoform X1"/>
    <property type="match status" value="1"/>
</dbReference>
<feature type="region of interest" description="Disordered" evidence="9">
    <location>
        <begin position="560"/>
        <end position="596"/>
    </location>
</feature>
<evidence type="ECO:0000256" key="2">
    <source>
        <dbReference type="ARBA" id="ARBA00022475"/>
    </source>
</evidence>
<dbReference type="CTD" id="91653"/>
<feature type="compositionally biased region" description="Basic and acidic residues" evidence="9">
    <location>
        <begin position="789"/>
        <end position="803"/>
    </location>
</feature>
<keyword evidence="5 10" id="KW-0472">Membrane</keyword>
<keyword evidence="2" id="KW-1003">Cell membrane</keyword>
<evidence type="ECO:0000256" key="11">
    <source>
        <dbReference type="SAM" id="SignalP"/>
    </source>
</evidence>
<keyword evidence="8" id="KW-0393">Immunoglobulin domain</keyword>
<reference evidence="14" key="2">
    <citation type="submission" date="2025-08" db="UniProtKB">
        <authorList>
            <consortium name="Ensembl"/>
        </authorList>
    </citation>
    <scope>IDENTIFICATION</scope>
</reference>
<dbReference type="InterPro" id="IPR003598">
    <property type="entry name" value="Ig_sub2"/>
</dbReference>
<dbReference type="GeneID" id="103377241"/>
<dbReference type="GO" id="GO:0030424">
    <property type="term" value="C:axon"/>
    <property type="evidence" value="ECO:0007669"/>
    <property type="project" value="TreeGrafter"/>
</dbReference>
<evidence type="ECO:0000256" key="1">
    <source>
        <dbReference type="ARBA" id="ARBA00004162"/>
    </source>
</evidence>
<dbReference type="SUPFAM" id="SSF48726">
    <property type="entry name" value="Immunoglobulin"/>
    <property type="match status" value="4"/>
</dbReference>
<sequence>MSGKRDWTQWTKKKRAPVLCALGAVLLCCLQSSASITDEDPFFTEEPVSVVQKLGGSVNLRCSARPSSANISWRHNGQELLDGDLGVVLGPSGLFIPSLSNLTLGRYQCVASTSAGALASVPANVTAAKLRDFEPDDQQEIEVDEGNTAVIECHLPESQPKAQVRYSVKQEWLETSKGNYLIMPSGNLQIANATRDDEGPYKCAAYNPVTQEVKTSSSADRLRIRRSTSEAARIIYPPASRSIIVTKGQRLVLECVASGIPTPLVTWAKDGQDLRFQNNTRSLLSNLLIGAVGESDSGTYVCRADNGIGSSGGAAGVYDVQVFEPPQVTVELQQQEVVFGDNVRIICQARGKPAPSVMWLHNARPLSPSPRHRLTSRMLRVSNVGPQDEGLYQCMAENGVGSSQASTRLIMVSTGISTRGKLPSVYRPLSPDKVLKEQPPVRPGATGAMLPLDCSELPGQILPAEAPVILSQPRTGKADYYELTWRPRHEKGAPVLEYMVKYRKFGDPLAEWESSRISGSLHKLTLAKLQPDSLYEVEMTAKNCAGLGQPAMMTFRTGKFRKVGGHDPPKTPSVPSPSLSAPEAPDKPTVSTATETSSYVTWIPRGNRGFPIQSFRVEYKKVKKAGEDWMTAVENIPPSRLSVEITGLEKGTSYKFRVVAVNVIGSSPPSVPSKAYTVVGGRTHERPVDGPYITYNEAINETTIILKWTYTPVNNTPIYGFYIYYRPTDSDNDSDYKKDVVEGDRYWHSITDLQPETAYDIKMQSFNEKGESEFGNVVILETKARPHPQRPDPSRTPDLDRKVPTGLVPRPGDIPYLIVGSVVTFVFIIATFVPFCLWRAWAKQKQTSDLCFPTVAPPMSSCQYTMVPLQGLALVGHCPMDGHMTASHGVYPVNGEYTPNGKPHHPTHCQPRLPENEVDCDMECDTLLPQTVSNGHLPSVYHYSTSGPDHHEDSCCPADDSSLQLLHSSQQHFSSQELGGDGSSCGDKDDEEDDIRQKLASFPLLSLEDEGIFTTSSSSTATTPQSHDTTIQEVDILPNEANPEDEGRDNTTDA</sequence>
<evidence type="ECO:0000256" key="3">
    <source>
        <dbReference type="ARBA" id="ARBA00022729"/>
    </source>
</evidence>
<dbReference type="STRING" id="244447.ENSCSEP00000026210"/>
<name>A0A3P8WNH4_CYNSE</name>
<dbReference type="Ensembl" id="ENSCSET00000026551.1">
    <property type="protein sequence ID" value="ENSCSEP00000026210.1"/>
    <property type="gene ID" value="ENSCSEG00000016741.1"/>
</dbReference>
<dbReference type="PROSITE" id="PS50835">
    <property type="entry name" value="IG_LIKE"/>
    <property type="match status" value="4"/>
</dbReference>
<dbReference type="SUPFAM" id="SSF49265">
    <property type="entry name" value="Fibronectin type III"/>
    <property type="match status" value="2"/>
</dbReference>
<dbReference type="FunFam" id="2.60.40.10:FF:000205">
    <property type="entry name" value="Cell adhesion associated, oncogene regulated"/>
    <property type="match status" value="1"/>
</dbReference>
<dbReference type="OrthoDB" id="9998697at2759"/>
<feature type="domain" description="Ig-like" evidence="12">
    <location>
        <begin position="135"/>
        <end position="216"/>
    </location>
</feature>
<dbReference type="Pfam" id="PF07679">
    <property type="entry name" value="I-set"/>
    <property type="match status" value="1"/>
</dbReference>
<dbReference type="Proteomes" id="UP000265120">
    <property type="component" value="Chromosome 3"/>
</dbReference>
<dbReference type="PROSITE" id="PS50853">
    <property type="entry name" value="FN3"/>
    <property type="match status" value="3"/>
</dbReference>
<dbReference type="PANTHER" id="PTHR44170">
    <property type="entry name" value="PROTEIN SIDEKICK"/>
    <property type="match status" value="1"/>
</dbReference>
<evidence type="ECO:0000259" key="13">
    <source>
        <dbReference type="PROSITE" id="PS50853"/>
    </source>
</evidence>
<feature type="signal peptide" evidence="11">
    <location>
        <begin position="1"/>
        <end position="35"/>
    </location>
</feature>
<dbReference type="KEGG" id="csem:103377241"/>
<reference evidence="14 15" key="1">
    <citation type="journal article" date="2014" name="Nat. Genet.">
        <title>Whole-genome sequence of a flatfish provides insights into ZW sex chromosome evolution and adaptation to a benthic lifestyle.</title>
        <authorList>
            <person name="Chen S."/>
            <person name="Zhang G."/>
            <person name="Shao C."/>
            <person name="Huang Q."/>
            <person name="Liu G."/>
            <person name="Zhang P."/>
            <person name="Song W."/>
            <person name="An N."/>
            <person name="Chalopin D."/>
            <person name="Volff J.N."/>
            <person name="Hong Y."/>
            <person name="Li Q."/>
            <person name="Sha Z."/>
            <person name="Zhou H."/>
            <person name="Xie M."/>
            <person name="Yu Q."/>
            <person name="Liu Y."/>
            <person name="Xiang H."/>
            <person name="Wang N."/>
            <person name="Wu K."/>
            <person name="Yang C."/>
            <person name="Zhou Q."/>
            <person name="Liao X."/>
            <person name="Yang L."/>
            <person name="Hu Q."/>
            <person name="Zhang J."/>
            <person name="Meng L."/>
            <person name="Jin L."/>
            <person name="Tian Y."/>
            <person name="Lian J."/>
            <person name="Yang J."/>
            <person name="Miao G."/>
            <person name="Liu S."/>
            <person name="Liang Z."/>
            <person name="Yan F."/>
            <person name="Li Y."/>
            <person name="Sun B."/>
            <person name="Zhang H."/>
            <person name="Zhang J."/>
            <person name="Zhu Y."/>
            <person name="Du M."/>
            <person name="Zhao Y."/>
            <person name="Schartl M."/>
            <person name="Tang Q."/>
            <person name="Wang J."/>
        </authorList>
    </citation>
    <scope>NUCLEOTIDE SEQUENCE</scope>
</reference>
<evidence type="ECO:0000313" key="15">
    <source>
        <dbReference type="Proteomes" id="UP000265120"/>
    </source>
</evidence>
<evidence type="ECO:0000256" key="4">
    <source>
        <dbReference type="ARBA" id="ARBA00022737"/>
    </source>
</evidence>
<dbReference type="InParanoid" id="A0A3P8WNH4"/>
<accession>A0A3P8WNH4</accession>
<keyword evidence="15" id="KW-1185">Reference proteome</keyword>
<feature type="compositionally biased region" description="Low complexity" evidence="9">
    <location>
        <begin position="1014"/>
        <end position="1026"/>
    </location>
</feature>
<feature type="domain" description="Ig-like" evidence="12">
    <location>
        <begin position="326"/>
        <end position="410"/>
    </location>
</feature>
<dbReference type="InterPro" id="IPR036179">
    <property type="entry name" value="Ig-like_dom_sf"/>
</dbReference>
<dbReference type="GO" id="GO:0007411">
    <property type="term" value="P:axon guidance"/>
    <property type="evidence" value="ECO:0007669"/>
    <property type="project" value="TreeGrafter"/>
</dbReference>
<keyword evidence="10" id="KW-1133">Transmembrane helix</keyword>
<dbReference type="Pfam" id="PF13927">
    <property type="entry name" value="Ig_3"/>
    <property type="match status" value="3"/>
</dbReference>
<dbReference type="InterPro" id="IPR003599">
    <property type="entry name" value="Ig_sub"/>
</dbReference>
<feature type="region of interest" description="Disordered" evidence="9">
    <location>
        <begin position="939"/>
        <end position="1054"/>
    </location>
</feature>
<dbReference type="SMART" id="SM00408">
    <property type="entry name" value="IGc2"/>
    <property type="match status" value="4"/>
</dbReference>
<dbReference type="PRINTS" id="PR00014">
    <property type="entry name" value="FNTYPEIII"/>
</dbReference>
<dbReference type="InterPro" id="IPR007110">
    <property type="entry name" value="Ig-like_dom"/>
</dbReference>
<feature type="domain" description="Fibronectin type-III" evidence="13">
    <location>
        <begin position="687"/>
        <end position="785"/>
    </location>
</feature>
<evidence type="ECO:0000256" key="5">
    <source>
        <dbReference type="ARBA" id="ARBA00023136"/>
    </source>
</evidence>
<evidence type="ECO:0000259" key="12">
    <source>
        <dbReference type="PROSITE" id="PS50835"/>
    </source>
</evidence>
<dbReference type="AlphaFoldDB" id="A0A3P8WNH4"/>
<feature type="domain" description="Ig-like" evidence="12">
    <location>
        <begin position="237"/>
        <end position="321"/>
    </location>
</feature>
<dbReference type="RefSeq" id="XP_008306202.1">
    <property type="nucleotide sequence ID" value="XM_008307980.3"/>
</dbReference>
<dbReference type="FunFam" id="2.60.40.10:FF:000327">
    <property type="entry name" value="Cell adhesion associated, oncogene regulated"/>
    <property type="match status" value="1"/>
</dbReference>
<comment type="subcellular location">
    <subcellularLocation>
        <location evidence="1">Cell membrane</location>
        <topology evidence="1">Single-pass membrane protein</topology>
    </subcellularLocation>
</comment>
<dbReference type="InterPro" id="IPR013098">
    <property type="entry name" value="Ig_I-set"/>
</dbReference>
<dbReference type="SMART" id="SM00409">
    <property type="entry name" value="IG"/>
    <property type="match status" value="4"/>
</dbReference>
<feature type="domain" description="Ig-like" evidence="12">
    <location>
        <begin position="41"/>
        <end position="126"/>
    </location>
</feature>
<dbReference type="GeneTree" id="ENSGT00940000158810"/>
<keyword evidence="6" id="KW-1015">Disulfide bond</keyword>
<dbReference type="OMA" id="KQTSDMC"/>
<evidence type="ECO:0000256" key="7">
    <source>
        <dbReference type="ARBA" id="ARBA00023180"/>
    </source>
</evidence>
<reference evidence="14" key="3">
    <citation type="submission" date="2025-09" db="UniProtKB">
        <authorList>
            <consortium name="Ensembl"/>
        </authorList>
    </citation>
    <scope>IDENTIFICATION</scope>
</reference>